<gene>
    <name evidence="5" type="ORF">JL102_15665</name>
</gene>
<dbReference type="RefSeq" id="WP_202245369.1">
    <property type="nucleotide sequence ID" value="NZ_JAESIY010000008.1"/>
</dbReference>
<name>A0A937F9A6_9BACT</name>
<dbReference type="InterPro" id="IPR016161">
    <property type="entry name" value="Ald_DH/histidinol_DH"/>
</dbReference>
<dbReference type="Gene3D" id="3.40.605.10">
    <property type="entry name" value="Aldehyde Dehydrogenase, Chain A, domain 1"/>
    <property type="match status" value="1"/>
</dbReference>
<comment type="similarity">
    <text evidence="1">Belongs to the aldehyde dehydrogenase family.</text>
</comment>
<dbReference type="GO" id="GO:0004777">
    <property type="term" value="F:succinate-semialdehyde dehydrogenase (NAD+) activity"/>
    <property type="evidence" value="ECO:0007669"/>
    <property type="project" value="TreeGrafter"/>
</dbReference>
<comment type="caution">
    <text evidence="5">The sequence shown here is derived from an EMBL/GenBank/DDBJ whole genome shotgun (WGS) entry which is preliminary data.</text>
</comment>
<evidence type="ECO:0000256" key="3">
    <source>
        <dbReference type="ARBA" id="ARBA00023002"/>
    </source>
</evidence>
<sequence>MSMQVINPANGEKLKSYDEISPEKAEGIIDDVNDAWLSWKETSFEYRASLMKEAARILRDEKEKWGQLMTDEMGKLKNDGVAEAEKCAWVCEYYAENAEKFLQREPVSTDASNSFVSFQPIGIVLAVMPWNFPFWQVWRFAAPALMAGNAGVLKHASNVPGCAMAIEEIILRAGFPKNLFRTLLIGSSGVNKIIENKKVKAVTLTGSTPAGKAVASKAGEELKKTVLELGGSDPYVILEDADLELAAETCVNSRLINGGQSCIAAKRFIVNSKIKAEFEALVVDKMEARVMGDPNDEHSTLGPMAREDLRDELHDQVIRSIDAGAKCLTGGSVPQLEGAYYPATVLTEVKEGTPAYSEEMFGPVASIIEAKDDDDAIRIANDTVFGLGAAVFTQDVAKGERIAEQQLQAGACFVNSLVKSDPRLPFGGINESGYGRELGPYGIKEFVNIKAVYVK</sequence>
<evidence type="ECO:0000259" key="4">
    <source>
        <dbReference type="Pfam" id="PF00171"/>
    </source>
</evidence>
<dbReference type="PANTHER" id="PTHR43217:SF1">
    <property type="entry name" value="SUCCINATE SEMIALDEHYDE DEHYDROGENASE [NAD(P)+] SAD"/>
    <property type="match status" value="1"/>
</dbReference>
<dbReference type="InterPro" id="IPR016160">
    <property type="entry name" value="Ald_DH_CS_CYS"/>
</dbReference>
<evidence type="ECO:0000313" key="5">
    <source>
        <dbReference type="EMBL" id="MBL3657586.1"/>
    </source>
</evidence>
<evidence type="ECO:0000313" key="6">
    <source>
        <dbReference type="Proteomes" id="UP000659388"/>
    </source>
</evidence>
<proteinExistence type="inferred from homology"/>
<dbReference type="SUPFAM" id="SSF53720">
    <property type="entry name" value="ALDH-like"/>
    <property type="match status" value="1"/>
</dbReference>
<dbReference type="FunFam" id="3.40.605.10:FF:000012">
    <property type="entry name" value="NAD-dependent succinate-semialdehyde dehydrogenase"/>
    <property type="match status" value="1"/>
</dbReference>
<keyword evidence="3" id="KW-0560">Oxidoreductase</keyword>
<dbReference type="InterPro" id="IPR016162">
    <property type="entry name" value="Ald_DH_N"/>
</dbReference>
<evidence type="ECO:0000256" key="1">
    <source>
        <dbReference type="ARBA" id="ARBA00009986"/>
    </source>
</evidence>
<dbReference type="InterPro" id="IPR044148">
    <property type="entry name" value="ALDH_GabD1-like"/>
</dbReference>
<dbReference type="FunFam" id="3.40.309.10:FF:000010">
    <property type="entry name" value="Gamma-aminobutyraldehyde dehydrogenase"/>
    <property type="match status" value="1"/>
</dbReference>
<dbReference type="InterPro" id="IPR016163">
    <property type="entry name" value="Ald_DH_C"/>
</dbReference>
<dbReference type="InterPro" id="IPR047110">
    <property type="entry name" value="GABD/Sad-like"/>
</dbReference>
<accession>A0A937F9A6</accession>
<dbReference type="EMBL" id="JAESIY010000008">
    <property type="protein sequence ID" value="MBL3657586.1"/>
    <property type="molecule type" value="Genomic_DNA"/>
</dbReference>
<dbReference type="Gene3D" id="3.40.309.10">
    <property type="entry name" value="Aldehyde Dehydrogenase, Chain A, domain 2"/>
    <property type="match status" value="1"/>
</dbReference>
<organism evidence="5 6">
    <name type="scientific">Fulvivirga sediminis</name>
    <dbReference type="NCBI Taxonomy" id="2803949"/>
    <lineage>
        <taxon>Bacteria</taxon>
        <taxon>Pseudomonadati</taxon>
        <taxon>Bacteroidota</taxon>
        <taxon>Cytophagia</taxon>
        <taxon>Cytophagales</taxon>
        <taxon>Fulvivirgaceae</taxon>
        <taxon>Fulvivirga</taxon>
    </lineage>
</organism>
<feature type="domain" description="Aldehyde dehydrogenase" evidence="4">
    <location>
        <begin position="3"/>
        <end position="452"/>
    </location>
</feature>
<dbReference type="PANTHER" id="PTHR43217">
    <property type="entry name" value="SUCCINATE SEMIALDEHYDE DEHYDROGENASE [NAD(P)+] SAD"/>
    <property type="match status" value="1"/>
</dbReference>
<keyword evidence="2" id="KW-0521">NADP</keyword>
<dbReference type="PROSITE" id="PS00070">
    <property type="entry name" value="ALDEHYDE_DEHYDR_CYS"/>
    <property type="match status" value="1"/>
</dbReference>
<dbReference type="GO" id="GO:0004030">
    <property type="term" value="F:aldehyde dehydrogenase [NAD(P)+] activity"/>
    <property type="evidence" value="ECO:0007669"/>
    <property type="project" value="InterPro"/>
</dbReference>
<reference evidence="5" key="1">
    <citation type="submission" date="2021-01" db="EMBL/GenBank/DDBJ databases">
        <title>Fulvivirga kasyanovii gen. nov., sp nov., a novel member of the phylum Bacteroidetes isolated from seawater in a mussel farm.</title>
        <authorList>
            <person name="Zhao L.-H."/>
            <person name="Wang Z.-J."/>
        </authorList>
    </citation>
    <scope>NUCLEOTIDE SEQUENCE</scope>
    <source>
        <strain evidence="5">2943</strain>
    </source>
</reference>
<dbReference type="Proteomes" id="UP000659388">
    <property type="component" value="Unassembled WGS sequence"/>
</dbReference>
<keyword evidence="6" id="KW-1185">Reference proteome</keyword>
<dbReference type="CDD" id="cd07100">
    <property type="entry name" value="ALDH_SSADH1_GabD1"/>
    <property type="match status" value="1"/>
</dbReference>
<evidence type="ECO:0000256" key="2">
    <source>
        <dbReference type="ARBA" id="ARBA00022857"/>
    </source>
</evidence>
<dbReference type="Pfam" id="PF00171">
    <property type="entry name" value="Aldedh"/>
    <property type="match status" value="1"/>
</dbReference>
<dbReference type="AlphaFoldDB" id="A0A937F9A6"/>
<protein>
    <submittedName>
        <fullName evidence="5">NAD-dependent succinate-semialdehyde dehydrogenase</fullName>
    </submittedName>
</protein>
<dbReference type="InterPro" id="IPR015590">
    <property type="entry name" value="Aldehyde_DH_dom"/>
</dbReference>